<dbReference type="EMBL" id="BGPR01054731">
    <property type="protein sequence ID" value="GBO31441.1"/>
    <property type="molecule type" value="Genomic_DNA"/>
</dbReference>
<evidence type="ECO:0000313" key="2">
    <source>
        <dbReference type="EMBL" id="GBO31441.1"/>
    </source>
</evidence>
<sequence>MFLFSALIKYSETRLLIDEEFHMDKDVPVIVMGAFNVDVKRNEKALGFMKKHFDLNMAPTNYPSILGNSYIDSTFTRNISPKLLNYVCYFSYHGPILRRIVTYPHTIEEFKTKELTL</sequence>
<evidence type="ECO:0008006" key="4">
    <source>
        <dbReference type="Google" id="ProtNLM"/>
    </source>
</evidence>
<proteinExistence type="predicted"/>
<dbReference type="AlphaFoldDB" id="A0A4Y2W5M8"/>
<name>A0A4Y2W5M8_ARAVE</name>
<keyword evidence="3" id="KW-1185">Reference proteome</keyword>
<gene>
    <name evidence="1" type="ORF">AVEN_161297_1</name>
    <name evidence="2" type="ORF">AVEN_161298_1</name>
</gene>
<dbReference type="EMBL" id="BGPR01054731">
    <property type="protein sequence ID" value="GBO31440.1"/>
    <property type="molecule type" value="Genomic_DNA"/>
</dbReference>
<accession>A0A4Y2W5M8</accession>
<organism evidence="1 3">
    <name type="scientific">Araneus ventricosus</name>
    <name type="common">Orbweaver spider</name>
    <name type="synonym">Epeira ventricosa</name>
    <dbReference type="NCBI Taxonomy" id="182803"/>
    <lineage>
        <taxon>Eukaryota</taxon>
        <taxon>Metazoa</taxon>
        <taxon>Ecdysozoa</taxon>
        <taxon>Arthropoda</taxon>
        <taxon>Chelicerata</taxon>
        <taxon>Arachnida</taxon>
        <taxon>Araneae</taxon>
        <taxon>Araneomorphae</taxon>
        <taxon>Entelegynae</taxon>
        <taxon>Araneoidea</taxon>
        <taxon>Araneidae</taxon>
        <taxon>Araneus</taxon>
    </lineage>
</organism>
<evidence type="ECO:0000313" key="3">
    <source>
        <dbReference type="Proteomes" id="UP000499080"/>
    </source>
</evidence>
<protein>
    <recommendedName>
        <fullName evidence="4">Endonuclease/exonuclease/phosphatase domain-containing protein</fullName>
    </recommendedName>
</protein>
<comment type="caution">
    <text evidence="1">The sequence shown here is derived from an EMBL/GenBank/DDBJ whole genome shotgun (WGS) entry which is preliminary data.</text>
</comment>
<evidence type="ECO:0000313" key="1">
    <source>
        <dbReference type="EMBL" id="GBO31440.1"/>
    </source>
</evidence>
<reference evidence="1 3" key="1">
    <citation type="journal article" date="2019" name="Sci. Rep.">
        <title>Orb-weaving spider Araneus ventricosus genome elucidates the spidroin gene catalogue.</title>
        <authorList>
            <person name="Kono N."/>
            <person name="Nakamura H."/>
            <person name="Ohtoshi R."/>
            <person name="Moran D.A.P."/>
            <person name="Shinohara A."/>
            <person name="Yoshida Y."/>
            <person name="Fujiwara M."/>
            <person name="Mori M."/>
            <person name="Tomita M."/>
            <person name="Arakawa K."/>
        </authorList>
    </citation>
    <scope>NUCLEOTIDE SEQUENCE [LARGE SCALE GENOMIC DNA]</scope>
</reference>
<dbReference type="Proteomes" id="UP000499080">
    <property type="component" value="Unassembled WGS sequence"/>
</dbReference>